<dbReference type="Proteomes" id="UP001217089">
    <property type="component" value="Unassembled WGS sequence"/>
</dbReference>
<dbReference type="PANTHER" id="PTHR48051:SF52">
    <property type="entry name" value="LEUCINE-RICH REPEAT PROTEIN 1"/>
    <property type="match status" value="1"/>
</dbReference>
<dbReference type="InterPro" id="IPR032675">
    <property type="entry name" value="LRR_dom_sf"/>
</dbReference>
<dbReference type="InterPro" id="IPR050216">
    <property type="entry name" value="LRR_domain-containing"/>
</dbReference>
<evidence type="ECO:0000313" key="5">
    <source>
        <dbReference type="EMBL" id="KAJ8308945.1"/>
    </source>
</evidence>
<keyword evidence="6" id="KW-1185">Reference proteome</keyword>
<evidence type="ECO:0000313" key="6">
    <source>
        <dbReference type="Proteomes" id="UP001217089"/>
    </source>
</evidence>
<dbReference type="Gene3D" id="3.80.10.10">
    <property type="entry name" value="Ribonuclease Inhibitor"/>
    <property type="match status" value="1"/>
</dbReference>
<keyword evidence="1" id="KW-0433">Leucine-rich repeat</keyword>
<dbReference type="Pfam" id="PF25344">
    <property type="entry name" value="PH_LRR1"/>
    <property type="match status" value="1"/>
</dbReference>
<dbReference type="InterPro" id="IPR001611">
    <property type="entry name" value="Leu-rich_rpt"/>
</dbReference>
<dbReference type="EMBL" id="JARBDR010000657">
    <property type="protein sequence ID" value="KAJ8308945.1"/>
    <property type="molecule type" value="Genomic_DNA"/>
</dbReference>
<evidence type="ECO:0000256" key="3">
    <source>
        <dbReference type="ARBA" id="ARBA00023242"/>
    </source>
</evidence>
<dbReference type="SMART" id="SM00369">
    <property type="entry name" value="LRR_TYP"/>
    <property type="match status" value="4"/>
</dbReference>
<reference evidence="5 6" key="1">
    <citation type="submission" date="2022-12" db="EMBL/GenBank/DDBJ databases">
        <title>Chromosome-level genome of Tegillarca granosa.</title>
        <authorList>
            <person name="Kim J."/>
        </authorList>
    </citation>
    <scope>NUCLEOTIDE SEQUENCE [LARGE SCALE GENOMIC DNA]</scope>
    <source>
        <strain evidence="5">Teg-2019</strain>
        <tissue evidence="5">Adductor muscle</tissue>
    </source>
</reference>
<dbReference type="PANTHER" id="PTHR48051">
    <property type="match status" value="1"/>
</dbReference>
<comment type="caution">
    <text evidence="5">The sequence shown here is derived from an EMBL/GenBank/DDBJ whole genome shotgun (WGS) entry which is preliminary data.</text>
</comment>
<name>A0ABQ9EUU0_TEGGR</name>
<organism evidence="5 6">
    <name type="scientific">Tegillarca granosa</name>
    <name type="common">Malaysian cockle</name>
    <name type="synonym">Anadara granosa</name>
    <dbReference type="NCBI Taxonomy" id="220873"/>
    <lineage>
        <taxon>Eukaryota</taxon>
        <taxon>Metazoa</taxon>
        <taxon>Spiralia</taxon>
        <taxon>Lophotrochozoa</taxon>
        <taxon>Mollusca</taxon>
        <taxon>Bivalvia</taxon>
        <taxon>Autobranchia</taxon>
        <taxon>Pteriomorphia</taxon>
        <taxon>Arcoida</taxon>
        <taxon>Arcoidea</taxon>
        <taxon>Arcidae</taxon>
        <taxon>Tegillarca</taxon>
    </lineage>
</organism>
<evidence type="ECO:0000256" key="1">
    <source>
        <dbReference type="ARBA" id="ARBA00022614"/>
    </source>
</evidence>
<dbReference type="Pfam" id="PF13855">
    <property type="entry name" value="LRR_8"/>
    <property type="match status" value="1"/>
</dbReference>
<dbReference type="PROSITE" id="PS51450">
    <property type="entry name" value="LRR"/>
    <property type="match status" value="2"/>
</dbReference>
<dbReference type="InterPro" id="IPR057437">
    <property type="entry name" value="PIF1/LRR1_PH"/>
</dbReference>
<dbReference type="Pfam" id="PF00560">
    <property type="entry name" value="LRR_1"/>
    <property type="match status" value="1"/>
</dbReference>
<sequence>MRLTCDLEVVSRLLPSLNMKKPCKPTHSQLSIGRKPASSDAKETSMMLMVCSAKDRNGSKYMIKGNIEQIFGRFIQEGKATVRVKNPEVDLCFSKADPLQLKNFLSVLRLAAQGKDIKNVTLSTLAPASTKNVEKPKTKMVILTKKDYPLTTNFPYSLEQLQISQCKLKRIDSRIFNLRRLEILNLSDNVIETLPDDFGKIDKLRELYINVNQLIHFPPKLCLQNNIQNSLCLLDLSNNKLQLLPLQICELHNLVTLKLDHNELKELPPTIGRLKSLKYLTASNNHLTSLPASFLQLYLDNLDLFSNPFPSDAGENLSVISLGVPSLVECCARSIRKNRVPYSEEDLHTHLCRYIESARHCWCGGYCFQSCAKYTSYVPLKKFSHTVSAINLTGQTEVPIQSFLCSPQCLARFQKNPYAYWKK</sequence>
<accession>A0ABQ9EUU0</accession>
<evidence type="ECO:0000259" key="4">
    <source>
        <dbReference type="Pfam" id="PF25344"/>
    </source>
</evidence>
<dbReference type="SUPFAM" id="SSF52058">
    <property type="entry name" value="L domain-like"/>
    <property type="match status" value="1"/>
</dbReference>
<keyword evidence="2" id="KW-0677">Repeat</keyword>
<gene>
    <name evidence="5" type="ORF">KUTeg_013819</name>
</gene>
<dbReference type="InterPro" id="IPR003591">
    <property type="entry name" value="Leu-rich_rpt_typical-subtyp"/>
</dbReference>
<proteinExistence type="predicted"/>
<feature type="domain" description="PIF1/LRR1 pleckstrin homology" evidence="4">
    <location>
        <begin position="1"/>
        <end position="123"/>
    </location>
</feature>
<keyword evidence="3" id="KW-0539">Nucleus</keyword>
<evidence type="ECO:0000256" key="2">
    <source>
        <dbReference type="ARBA" id="ARBA00022737"/>
    </source>
</evidence>
<protein>
    <recommendedName>
        <fullName evidence="4">PIF1/LRR1 pleckstrin homology domain-containing protein</fullName>
    </recommendedName>
</protein>
<dbReference type="SMART" id="SM00364">
    <property type="entry name" value="LRR_BAC"/>
    <property type="match status" value="3"/>
</dbReference>